<sequence length="282" mass="29584">MTNAQEWQGRVGNTWAEEWRLTDMSFAGLAAPLDAAIAAAAPSSGRALDIGCGAGVTSLALAAARPGLSIVGVDLSEQLVAVARERARGIANLDYRSANVVDFAEATHGADRFDLAFSRHGVMFFDDPAAAFRAIGGAIRPGGALVFSCFAAIARNPWAEEIAVAAGAAAPAPSPDGAYIPGPFAFSDPHFVRGLLEQAGFSAPAPQLADYAYRAGEGVDAVERALHFFQRIGPAARLLAAIEPAQRAPVRERLRAFLAERERDGAVTFPAAAWIWTARVEG</sequence>
<evidence type="ECO:0000256" key="2">
    <source>
        <dbReference type="ARBA" id="ARBA00022679"/>
    </source>
</evidence>
<dbReference type="Proteomes" id="UP001165565">
    <property type="component" value="Unassembled WGS sequence"/>
</dbReference>
<proteinExistence type="predicted"/>
<dbReference type="GO" id="GO:0032259">
    <property type="term" value="P:methylation"/>
    <property type="evidence" value="ECO:0007669"/>
    <property type="project" value="UniProtKB-KW"/>
</dbReference>
<dbReference type="CDD" id="cd02440">
    <property type="entry name" value="AdoMet_MTases"/>
    <property type="match status" value="1"/>
</dbReference>
<evidence type="ECO:0000259" key="4">
    <source>
        <dbReference type="Pfam" id="PF08241"/>
    </source>
</evidence>
<dbReference type="PANTHER" id="PTHR43464">
    <property type="entry name" value="METHYLTRANSFERASE"/>
    <property type="match status" value="1"/>
</dbReference>
<comment type="caution">
    <text evidence="5">The sequence shown here is derived from an EMBL/GenBank/DDBJ whole genome shotgun (WGS) entry which is preliminary data.</text>
</comment>
<keyword evidence="6" id="KW-1185">Reference proteome</keyword>
<dbReference type="InterPro" id="IPR029063">
    <property type="entry name" value="SAM-dependent_MTases_sf"/>
</dbReference>
<organism evidence="5 6">
    <name type="scientific">Sphingomonas lycopersici</name>
    <dbReference type="NCBI Taxonomy" id="2951807"/>
    <lineage>
        <taxon>Bacteria</taxon>
        <taxon>Pseudomonadati</taxon>
        <taxon>Pseudomonadota</taxon>
        <taxon>Alphaproteobacteria</taxon>
        <taxon>Sphingomonadales</taxon>
        <taxon>Sphingomonadaceae</taxon>
        <taxon>Sphingomonas</taxon>
    </lineage>
</organism>
<evidence type="ECO:0000313" key="5">
    <source>
        <dbReference type="EMBL" id="MCW6535633.1"/>
    </source>
</evidence>
<evidence type="ECO:0000256" key="3">
    <source>
        <dbReference type="ARBA" id="ARBA00022691"/>
    </source>
</evidence>
<keyword evidence="1 5" id="KW-0489">Methyltransferase</keyword>
<dbReference type="InterPro" id="IPR013216">
    <property type="entry name" value="Methyltransf_11"/>
</dbReference>
<dbReference type="PANTHER" id="PTHR43464:SF19">
    <property type="entry name" value="UBIQUINONE BIOSYNTHESIS O-METHYLTRANSFERASE, MITOCHONDRIAL"/>
    <property type="match status" value="1"/>
</dbReference>
<feature type="domain" description="Methyltransferase type 11" evidence="4">
    <location>
        <begin position="48"/>
        <end position="147"/>
    </location>
</feature>
<accession>A0AA41ZH72</accession>
<evidence type="ECO:0000313" key="6">
    <source>
        <dbReference type="Proteomes" id="UP001165565"/>
    </source>
</evidence>
<dbReference type="AlphaFoldDB" id="A0AA41ZH72"/>
<dbReference type="Gene3D" id="3.40.50.150">
    <property type="entry name" value="Vaccinia Virus protein VP39"/>
    <property type="match status" value="1"/>
</dbReference>
<evidence type="ECO:0000256" key="1">
    <source>
        <dbReference type="ARBA" id="ARBA00022603"/>
    </source>
</evidence>
<reference evidence="5" key="1">
    <citation type="submission" date="2022-06" db="EMBL/GenBank/DDBJ databases">
        <title>Sphingomonas sp. nov. isolated from rhizosphere soil of tomato.</title>
        <authorList>
            <person name="Dong H."/>
            <person name="Gao R."/>
        </authorList>
    </citation>
    <scope>NUCLEOTIDE SEQUENCE</scope>
    <source>
        <strain evidence="5">MMSM24</strain>
    </source>
</reference>
<keyword evidence="2" id="KW-0808">Transferase</keyword>
<dbReference type="RefSeq" id="WP_265269183.1">
    <property type="nucleotide sequence ID" value="NZ_JANFAV010000008.1"/>
</dbReference>
<dbReference type="SUPFAM" id="SSF53335">
    <property type="entry name" value="S-adenosyl-L-methionine-dependent methyltransferases"/>
    <property type="match status" value="1"/>
</dbReference>
<dbReference type="GO" id="GO:0008757">
    <property type="term" value="F:S-adenosylmethionine-dependent methyltransferase activity"/>
    <property type="evidence" value="ECO:0007669"/>
    <property type="project" value="InterPro"/>
</dbReference>
<keyword evidence="3" id="KW-0949">S-adenosyl-L-methionine</keyword>
<name>A0AA41ZH72_9SPHN</name>
<dbReference type="Pfam" id="PF08241">
    <property type="entry name" value="Methyltransf_11"/>
    <property type="match status" value="1"/>
</dbReference>
<gene>
    <name evidence="5" type="ORF">NEE01_12675</name>
</gene>
<dbReference type="EMBL" id="JANFAV010000008">
    <property type="protein sequence ID" value="MCW6535633.1"/>
    <property type="molecule type" value="Genomic_DNA"/>
</dbReference>
<protein>
    <submittedName>
        <fullName evidence="5">Class I SAM-dependent methyltransferase</fullName>
    </submittedName>
</protein>